<evidence type="ECO:0000256" key="1">
    <source>
        <dbReference type="SAM" id="MobiDB-lite"/>
    </source>
</evidence>
<gene>
    <name evidence="2" type="ORF">H9L14_05005</name>
</gene>
<reference evidence="2 3" key="1">
    <citation type="submission" date="2020-08" db="EMBL/GenBank/DDBJ databases">
        <title>Genome sequence of Sphingomonas sediminicola KACC 15039T.</title>
        <authorList>
            <person name="Hyun D.-W."/>
            <person name="Bae J.-W."/>
        </authorList>
    </citation>
    <scope>NUCLEOTIDE SEQUENCE [LARGE SCALE GENOMIC DNA]</scope>
    <source>
        <strain evidence="2 3">KACC 15039</strain>
    </source>
</reference>
<keyword evidence="3" id="KW-1185">Reference proteome</keyword>
<dbReference type="EMBL" id="CP060782">
    <property type="protein sequence ID" value="QNP46916.1"/>
    <property type="molecule type" value="Genomic_DNA"/>
</dbReference>
<feature type="region of interest" description="Disordered" evidence="1">
    <location>
        <begin position="21"/>
        <end position="43"/>
    </location>
</feature>
<dbReference type="SUPFAM" id="SSF52413">
    <property type="entry name" value="UDP-glucose/GDP-mannose dehydrogenase C-terminal domain"/>
    <property type="match status" value="1"/>
</dbReference>
<proteinExistence type="predicted"/>
<sequence length="43" mass="4946">MRNSKVIDIHTELRKLGAEPIVHDPTADPDDLNRVWHRNGGDR</sequence>
<organism evidence="2 3">
    <name type="scientific">Sphingomonas sediminicola</name>
    <dbReference type="NCBI Taxonomy" id="386874"/>
    <lineage>
        <taxon>Bacteria</taxon>
        <taxon>Pseudomonadati</taxon>
        <taxon>Pseudomonadota</taxon>
        <taxon>Alphaproteobacteria</taxon>
        <taxon>Sphingomonadales</taxon>
        <taxon>Sphingomonadaceae</taxon>
        <taxon>Sphingomonas</taxon>
    </lineage>
</organism>
<dbReference type="RefSeq" id="WP_187709869.1">
    <property type="nucleotide sequence ID" value="NZ_CP060782.1"/>
</dbReference>
<protein>
    <submittedName>
        <fullName evidence="2">Uncharacterized protein</fullName>
    </submittedName>
</protein>
<accession>A0ABX6TAN5</accession>
<name>A0ABX6TAN5_9SPHN</name>
<evidence type="ECO:0000313" key="2">
    <source>
        <dbReference type="EMBL" id="QNP46916.1"/>
    </source>
</evidence>
<dbReference type="InterPro" id="IPR036220">
    <property type="entry name" value="UDP-Glc/GDP-Man_DH_C_sf"/>
</dbReference>
<evidence type="ECO:0000313" key="3">
    <source>
        <dbReference type="Proteomes" id="UP000516105"/>
    </source>
</evidence>
<dbReference type="Proteomes" id="UP000516105">
    <property type="component" value="Chromosome"/>
</dbReference>